<evidence type="ECO:0000256" key="6">
    <source>
        <dbReference type="ARBA" id="ARBA00022723"/>
    </source>
</evidence>
<dbReference type="PANTHER" id="PTHR23076">
    <property type="entry name" value="METALLOPROTEASE M41 FTSH"/>
    <property type="match status" value="1"/>
</dbReference>
<dbReference type="GO" id="GO:0004222">
    <property type="term" value="F:metalloendopeptidase activity"/>
    <property type="evidence" value="ECO:0007669"/>
    <property type="project" value="InterPro"/>
</dbReference>
<dbReference type="RefSeq" id="WP_171224102.1">
    <property type="nucleotide sequence ID" value="NZ_CP053085.1"/>
</dbReference>
<dbReference type="SUPFAM" id="SSF52540">
    <property type="entry name" value="P-loop containing nucleoside triphosphate hydrolases"/>
    <property type="match status" value="1"/>
</dbReference>
<evidence type="ECO:0000256" key="2">
    <source>
        <dbReference type="ARBA" id="ARBA00004141"/>
    </source>
</evidence>
<keyword evidence="18" id="KW-1185">Reference proteome</keyword>
<keyword evidence="5 15" id="KW-0812">Transmembrane</keyword>
<reference evidence="17 18" key="1">
    <citation type="submission" date="2020-05" db="EMBL/GenBank/DDBJ databases">
        <title>Complete genome sequence of Gemmatimonas greenlandica TET16.</title>
        <authorList>
            <person name="Zeng Y."/>
        </authorList>
    </citation>
    <scope>NUCLEOTIDE SEQUENCE [LARGE SCALE GENOMIC DNA]</scope>
    <source>
        <strain evidence="17 18">TET16</strain>
    </source>
</reference>
<protein>
    <submittedName>
        <fullName evidence="17">ATP-dependent zinc metalloprotease FtsH</fullName>
    </submittedName>
</protein>
<dbReference type="GO" id="GO:0005524">
    <property type="term" value="F:ATP binding"/>
    <property type="evidence" value="ECO:0007669"/>
    <property type="project" value="UniProtKB-KW"/>
</dbReference>
<keyword evidence="12 15" id="KW-1133">Transmembrane helix</keyword>
<organism evidence="17 18">
    <name type="scientific">Gemmatimonas groenlandica</name>
    <dbReference type="NCBI Taxonomy" id="2732249"/>
    <lineage>
        <taxon>Bacteria</taxon>
        <taxon>Pseudomonadati</taxon>
        <taxon>Gemmatimonadota</taxon>
        <taxon>Gemmatimonadia</taxon>
        <taxon>Gemmatimonadales</taxon>
        <taxon>Gemmatimonadaceae</taxon>
        <taxon>Gemmatimonas</taxon>
    </lineage>
</organism>
<dbReference type="PANTHER" id="PTHR23076:SF97">
    <property type="entry name" value="ATP-DEPENDENT ZINC METALLOPROTEASE YME1L1"/>
    <property type="match status" value="1"/>
</dbReference>
<sequence>MSSSDLRRTVRRASATDARARRSSWRELLRPQGTGPTRYWRVGAVITLLMVASTLGWYLTARDTALPPTVRYSDVAGAIATGSVTSLEVGESGRRLTVTLSPGAVLANARGATRVITLVPTSVALADFERWSSAGIAVSVRPADTMSSPQTWNVLVPILIVLVAAGTLVGWQRRMRGGTFVVAPPARHLTMSDVGGAREARADLADVVAFLRSPEKFEAMGARCPKGVLLVGPPGTGKTLLARAVAGEAGVPVIIAGGSDFTEMYVGVGASRVRALARRARESAPCIIFIDEFEALGGRRGRPNRSGEEENTLNALLVEMDGMAGNEGVVWMAATNRDDMLDPAVRRPGRFDRVVEVPLPTLADRLEILRIHAARAPLSPNVDLDVIARLTPGYSGAELANLLNEAALVAVHAGASMITGADIEQARDKILLGRIRAGVVITPSERHVIALHEAGHAVVGMIACPEDRLHKVTIQARGRSLGAAHFSPEADKHLYSRRYLEGVIAKALGGRAAELIFLGVNGVTSGAASDLIQATSVARRMVGEMGMSDRVGLVSADPAAHGGGAPSAQLQSRIDDAVADLVKAQADRAEALVGAHRGAVEAIAAALLEHEVLDAEDVIAIARRHGALGARELVAA</sequence>
<dbReference type="InterPro" id="IPR003593">
    <property type="entry name" value="AAA+_ATPase"/>
</dbReference>
<dbReference type="SUPFAM" id="SSF140990">
    <property type="entry name" value="FtsH protease domain-like"/>
    <property type="match status" value="1"/>
</dbReference>
<evidence type="ECO:0000256" key="14">
    <source>
        <dbReference type="ARBA" id="ARBA00023136"/>
    </source>
</evidence>
<evidence type="ECO:0000256" key="12">
    <source>
        <dbReference type="ARBA" id="ARBA00022989"/>
    </source>
</evidence>
<name>A0A6M4IHU4_9BACT</name>
<gene>
    <name evidence="17" type="primary">hflB</name>
    <name evidence="17" type="ORF">HKW67_03680</name>
</gene>
<dbReference type="GO" id="GO:0005886">
    <property type="term" value="C:plasma membrane"/>
    <property type="evidence" value="ECO:0007669"/>
    <property type="project" value="TreeGrafter"/>
</dbReference>
<evidence type="ECO:0000256" key="10">
    <source>
        <dbReference type="ARBA" id="ARBA00022840"/>
    </source>
</evidence>
<feature type="transmembrane region" description="Helical" evidence="15">
    <location>
        <begin position="152"/>
        <end position="171"/>
    </location>
</feature>
<evidence type="ECO:0000256" key="13">
    <source>
        <dbReference type="ARBA" id="ARBA00023049"/>
    </source>
</evidence>
<dbReference type="GO" id="GO:0016887">
    <property type="term" value="F:ATP hydrolysis activity"/>
    <property type="evidence" value="ECO:0007669"/>
    <property type="project" value="InterPro"/>
</dbReference>
<dbReference type="Gene3D" id="1.10.8.60">
    <property type="match status" value="1"/>
</dbReference>
<dbReference type="GO" id="GO:0030163">
    <property type="term" value="P:protein catabolic process"/>
    <property type="evidence" value="ECO:0007669"/>
    <property type="project" value="TreeGrafter"/>
</dbReference>
<keyword evidence="11" id="KW-0809">Transit peptide</keyword>
<evidence type="ECO:0000313" key="17">
    <source>
        <dbReference type="EMBL" id="QJR34674.1"/>
    </source>
</evidence>
<keyword evidence="8" id="KW-0378">Hydrolase</keyword>
<keyword evidence="4 17" id="KW-0645">Protease</keyword>
<dbReference type="Gene3D" id="1.20.58.760">
    <property type="entry name" value="Peptidase M41"/>
    <property type="match status" value="1"/>
</dbReference>
<keyword evidence="9" id="KW-0862">Zinc</keyword>
<dbReference type="FunFam" id="1.10.8.60:FF:000001">
    <property type="entry name" value="ATP-dependent zinc metalloprotease FtsH"/>
    <property type="match status" value="1"/>
</dbReference>
<dbReference type="KEGG" id="ggr:HKW67_03680"/>
<dbReference type="Pfam" id="PF17862">
    <property type="entry name" value="AAA_lid_3"/>
    <property type="match status" value="1"/>
</dbReference>
<dbReference type="GO" id="GO:0006508">
    <property type="term" value="P:proteolysis"/>
    <property type="evidence" value="ECO:0007669"/>
    <property type="project" value="UniProtKB-KW"/>
</dbReference>
<keyword evidence="7" id="KW-0547">Nucleotide-binding</keyword>
<dbReference type="Gene3D" id="3.40.50.300">
    <property type="entry name" value="P-loop containing nucleotide triphosphate hydrolases"/>
    <property type="match status" value="1"/>
</dbReference>
<keyword evidence="14 15" id="KW-0472">Membrane</keyword>
<dbReference type="InterPro" id="IPR041569">
    <property type="entry name" value="AAA_lid_3"/>
</dbReference>
<evidence type="ECO:0000256" key="9">
    <source>
        <dbReference type="ARBA" id="ARBA00022833"/>
    </source>
</evidence>
<proteinExistence type="inferred from homology"/>
<evidence type="ECO:0000256" key="3">
    <source>
        <dbReference type="ARBA" id="ARBA00010044"/>
    </source>
</evidence>
<dbReference type="GO" id="GO:0046872">
    <property type="term" value="F:metal ion binding"/>
    <property type="evidence" value="ECO:0007669"/>
    <property type="project" value="UniProtKB-KW"/>
</dbReference>
<dbReference type="Pfam" id="PF00004">
    <property type="entry name" value="AAA"/>
    <property type="match status" value="1"/>
</dbReference>
<comment type="cofactor">
    <cofactor evidence="1">
        <name>Zn(2+)</name>
        <dbReference type="ChEBI" id="CHEBI:29105"/>
    </cofactor>
</comment>
<dbReference type="InterPro" id="IPR037219">
    <property type="entry name" value="Peptidase_M41-like"/>
</dbReference>
<evidence type="ECO:0000256" key="7">
    <source>
        <dbReference type="ARBA" id="ARBA00022741"/>
    </source>
</evidence>
<feature type="domain" description="AAA+ ATPase" evidence="16">
    <location>
        <begin position="224"/>
        <end position="361"/>
    </location>
</feature>
<dbReference type="Pfam" id="PF01434">
    <property type="entry name" value="Peptidase_M41"/>
    <property type="match status" value="1"/>
</dbReference>
<keyword evidence="10" id="KW-0067">ATP-binding</keyword>
<dbReference type="AlphaFoldDB" id="A0A6M4IHU4"/>
<comment type="subcellular location">
    <subcellularLocation>
        <location evidence="2">Membrane</location>
        <topology evidence="2">Multi-pass membrane protein</topology>
    </subcellularLocation>
</comment>
<evidence type="ECO:0000256" key="1">
    <source>
        <dbReference type="ARBA" id="ARBA00001947"/>
    </source>
</evidence>
<dbReference type="FunFam" id="3.40.50.300:FF:000277">
    <property type="entry name" value="ATP-dependent zinc metalloprotease FtsH"/>
    <property type="match status" value="1"/>
</dbReference>
<evidence type="ECO:0000256" key="5">
    <source>
        <dbReference type="ARBA" id="ARBA00022692"/>
    </source>
</evidence>
<evidence type="ECO:0000259" key="16">
    <source>
        <dbReference type="SMART" id="SM00382"/>
    </source>
</evidence>
<dbReference type="InterPro" id="IPR000642">
    <property type="entry name" value="Peptidase_M41"/>
</dbReference>
<evidence type="ECO:0000313" key="18">
    <source>
        <dbReference type="Proteomes" id="UP000500938"/>
    </source>
</evidence>
<evidence type="ECO:0000256" key="15">
    <source>
        <dbReference type="SAM" id="Phobius"/>
    </source>
</evidence>
<dbReference type="InterPro" id="IPR027417">
    <property type="entry name" value="P-loop_NTPase"/>
</dbReference>
<dbReference type="Proteomes" id="UP000500938">
    <property type="component" value="Chromosome"/>
</dbReference>
<dbReference type="EMBL" id="CP053085">
    <property type="protein sequence ID" value="QJR34674.1"/>
    <property type="molecule type" value="Genomic_DNA"/>
</dbReference>
<evidence type="ECO:0000256" key="4">
    <source>
        <dbReference type="ARBA" id="ARBA00022670"/>
    </source>
</evidence>
<keyword evidence="6" id="KW-0479">Metal-binding</keyword>
<keyword evidence="13 17" id="KW-0482">Metalloprotease</keyword>
<evidence type="ECO:0000256" key="8">
    <source>
        <dbReference type="ARBA" id="ARBA00022801"/>
    </source>
</evidence>
<feature type="transmembrane region" description="Helical" evidence="15">
    <location>
        <begin position="39"/>
        <end position="59"/>
    </location>
</feature>
<dbReference type="GO" id="GO:0004176">
    <property type="term" value="F:ATP-dependent peptidase activity"/>
    <property type="evidence" value="ECO:0007669"/>
    <property type="project" value="InterPro"/>
</dbReference>
<accession>A0A6M4IHU4</accession>
<evidence type="ECO:0000256" key="11">
    <source>
        <dbReference type="ARBA" id="ARBA00022946"/>
    </source>
</evidence>
<dbReference type="SMART" id="SM00382">
    <property type="entry name" value="AAA"/>
    <property type="match status" value="1"/>
</dbReference>
<comment type="similarity">
    <text evidence="3">In the C-terminal section; belongs to the peptidase M41 family.</text>
</comment>
<dbReference type="InterPro" id="IPR003959">
    <property type="entry name" value="ATPase_AAA_core"/>
</dbReference>